<dbReference type="GO" id="GO:0051087">
    <property type="term" value="F:protein-folding chaperone binding"/>
    <property type="evidence" value="ECO:0007669"/>
    <property type="project" value="TreeGrafter"/>
</dbReference>
<dbReference type="InterPro" id="IPR036869">
    <property type="entry name" value="J_dom_sf"/>
</dbReference>
<feature type="domain" description="J" evidence="2">
    <location>
        <begin position="8"/>
        <end position="73"/>
    </location>
</feature>
<protein>
    <submittedName>
        <fullName evidence="3">Molecular chaperone DnaJ</fullName>
    </submittedName>
</protein>
<dbReference type="Gene3D" id="1.10.287.110">
    <property type="entry name" value="DnaJ domain"/>
    <property type="match status" value="1"/>
</dbReference>
<proteinExistence type="predicted"/>
<dbReference type="PANTHER" id="PTHR43948:SF23">
    <property type="entry name" value="DNAJ DOMAIN PROTEIN (AFU_ORTHOLOGUE AFUA_1G15460)"/>
    <property type="match status" value="1"/>
</dbReference>
<dbReference type="AlphaFoldDB" id="A0AAW0RA41"/>
<dbReference type="GO" id="GO:0051082">
    <property type="term" value="F:unfolded protein binding"/>
    <property type="evidence" value="ECO:0007669"/>
    <property type="project" value="TreeGrafter"/>
</dbReference>
<dbReference type="GO" id="GO:0005737">
    <property type="term" value="C:cytoplasm"/>
    <property type="evidence" value="ECO:0007669"/>
    <property type="project" value="TreeGrafter"/>
</dbReference>
<evidence type="ECO:0000259" key="2">
    <source>
        <dbReference type="PROSITE" id="PS50076"/>
    </source>
</evidence>
<comment type="caution">
    <text evidence="3">The sequence shown here is derived from an EMBL/GenBank/DDBJ whole genome shotgun (WGS) entry which is preliminary data.</text>
</comment>
<dbReference type="EMBL" id="JAQQWP010000002">
    <property type="protein sequence ID" value="KAK8130762.1"/>
    <property type="molecule type" value="Genomic_DNA"/>
</dbReference>
<reference evidence="3 4" key="1">
    <citation type="submission" date="2023-01" db="EMBL/GenBank/DDBJ databases">
        <title>Analysis of 21 Apiospora genomes using comparative genomics revels a genus with tremendous synthesis potential of carbohydrate active enzymes and secondary metabolites.</title>
        <authorList>
            <person name="Sorensen T."/>
        </authorList>
    </citation>
    <scope>NUCLEOTIDE SEQUENCE [LARGE SCALE GENOMIC DNA]</scope>
    <source>
        <strain evidence="3 4">CBS 117206</strain>
    </source>
</reference>
<dbReference type="InterPro" id="IPR001623">
    <property type="entry name" value="DnaJ_domain"/>
</dbReference>
<dbReference type="GO" id="GO:0044183">
    <property type="term" value="F:protein folding chaperone"/>
    <property type="evidence" value="ECO:0007669"/>
    <property type="project" value="TreeGrafter"/>
</dbReference>
<dbReference type="SMART" id="SM00271">
    <property type="entry name" value="DnaJ"/>
    <property type="match status" value="1"/>
</dbReference>
<dbReference type="Proteomes" id="UP001392437">
    <property type="component" value="Unassembled WGS sequence"/>
</dbReference>
<feature type="region of interest" description="Disordered" evidence="1">
    <location>
        <begin position="163"/>
        <end position="209"/>
    </location>
</feature>
<dbReference type="PRINTS" id="PR00625">
    <property type="entry name" value="JDOMAIN"/>
</dbReference>
<dbReference type="Pfam" id="PF00226">
    <property type="entry name" value="DnaJ"/>
    <property type="match status" value="1"/>
</dbReference>
<dbReference type="CDD" id="cd06257">
    <property type="entry name" value="DnaJ"/>
    <property type="match status" value="1"/>
</dbReference>
<dbReference type="PANTHER" id="PTHR43948">
    <property type="entry name" value="DNAJ HOMOLOG SUBFAMILY B"/>
    <property type="match status" value="1"/>
</dbReference>
<accession>A0AAW0RA41</accession>
<dbReference type="SUPFAM" id="SSF46565">
    <property type="entry name" value="Chaperone J-domain"/>
    <property type="match status" value="1"/>
</dbReference>
<evidence type="ECO:0000313" key="4">
    <source>
        <dbReference type="Proteomes" id="UP001392437"/>
    </source>
</evidence>
<gene>
    <name evidence="3" type="ORF">PG999_003142</name>
</gene>
<name>A0AAW0RA41_9PEZI</name>
<organism evidence="3 4">
    <name type="scientific">Apiospora kogelbergensis</name>
    <dbReference type="NCBI Taxonomy" id="1337665"/>
    <lineage>
        <taxon>Eukaryota</taxon>
        <taxon>Fungi</taxon>
        <taxon>Dikarya</taxon>
        <taxon>Ascomycota</taxon>
        <taxon>Pezizomycotina</taxon>
        <taxon>Sordariomycetes</taxon>
        <taxon>Xylariomycetidae</taxon>
        <taxon>Amphisphaeriales</taxon>
        <taxon>Apiosporaceae</taxon>
        <taxon>Apiospora</taxon>
    </lineage>
</organism>
<evidence type="ECO:0000256" key="1">
    <source>
        <dbReference type="SAM" id="MobiDB-lite"/>
    </source>
</evidence>
<dbReference type="GO" id="GO:0005634">
    <property type="term" value="C:nucleus"/>
    <property type="evidence" value="ECO:0007669"/>
    <property type="project" value="TreeGrafter"/>
</dbReference>
<keyword evidence="4" id="KW-1185">Reference proteome</keyword>
<dbReference type="PROSITE" id="PS50076">
    <property type="entry name" value="DNAJ_2"/>
    <property type="match status" value="1"/>
</dbReference>
<evidence type="ECO:0000313" key="3">
    <source>
        <dbReference type="EMBL" id="KAK8130762.1"/>
    </source>
</evidence>
<sequence length="288" mass="32725">MPPKPTFDYYAELQLEPSASIDDVRSAYRRLALVRHPDRNPNDATATASFQRLNEASETLSDPDKKAIYDMTHVRTSNPYGSGDFPFRTNNTSGGSGFSSRTSNTPGGGGFPYSNFSKEVWEDEFGVKTGPFCGFSFGGTNNTSKRRPGPDLLERLRQEAERAVERVAKEQQRQENARREREARRTEQREAAEREAAAQEKGADTERAEQDARWVRFRATTALDKQNACLHSQFDGWVKTTHQRKPKCESCSVKRSMTTFTCPYCELMVCQKCRIDLAQHKREMAEKK</sequence>